<gene>
    <name evidence="2" type="ORF">AGR3A_pa70001</name>
</gene>
<name>A0A1S7S9Q3_9HYPH</name>
<evidence type="ECO:0000313" key="2">
    <source>
        <dbReference type="EMBL" id="CUX64993.1"/>
    </source>
</evidence>
<dbReference type="RefSeq" id="WP_052821452.1">
    <property type="nucleotide sequence ID" value="NZ_LT009725.1"/>
</dbReference>
<sequence>MTEATKDLPRAPRFWWEKTLFALVILLPSTIYLFATAFNSFITPFGTSLVVAGTLIVLLLLSIFRDIGPTFVERAEARFQNRYAADIYSIPVTFDAKPTLVPGFSRLTAIRADNSQAIGAWALRFNHGPQVA</sequence>
<evidence type="ECO:0000256" key="1">
    <source>
        <dbReference type="SAM" id="Phobius"/>
    </source>
</evidence>
<keyword evidence="1" id="KW-1133">Transmembrane helix</keyword>
<organism evidence="2 3">
    <name type="scientific">Agrobacterium tomkonis CFBP 6623</name>
    <dbReference type="NCBI Taxonomy" id="1183432"/>
    <lineage>
        <taxon>Bacteria</taxon>
        <taxon>Pseudomonadati</taxon>
        <taxon>Pseudomonadota</taxon>
        <taxon>Alphaproteobacteria</taxon>
        <taxon>Hyphomicrobiales</taxon>
        <taxon>Rhizobiaceae</taxon>
        <taxon>Rhizobium/Agrobacterium group</taxon>
        <taxon>Agrobacterium</taxon>
        <taxon>Agrobacterium tumefaciens complex</taxon>
    </lineage>
</organism>
<reference evidence="3" key="1">
    <citation type="submission" date="2016-01" db="EMBL/GenBank/DDBJ databases">
        <authorList>
            <person name="Regsiter A."/>
            <person name="william w."/>
        </authorList>
    </citation>
    <scope>NUCLEOTIDE SEQUENCE [LARGE SCALE GENOMIC DNA]</scope>
    <source>
        <strain evidence="3">CFBP 6623</strain>
    </source>
</reference>
<protein>
    <recommendedName>
        <fullName evidence="4">Transmembrane protein</fullName>
    </recommendedName>
</protein>
<feature type="transmembrane region" description="Helical" evidence="1">
    <location>
        <begin position="20"/>
        <end position="39"/>
    </location>
</feature>
<keyword evidence="3" id="KW-1185">Reference proteome</keyword>
<accession>A0A1S7S9Q3</accession>
<evidence type="ECO:0000313" key="3">
    <source>
        <dbReference type="Proteomes" id="UP000191988"/>
    </source>
</evidence>
<feature type="transmembrane region" description="Helical" evidence="1">
    <location>
        <begin position="45"/>
        <end position="64"/>
    </location>
</feature>
<keyword evidence="1" id="KW-0812">Transmembrane</keyword>
<dbReference type="EMBL" id="FBWK01000071">
    <property type="protein sequence ID" value="CUX64993.1"/>
    <property type="molecule type" value="Genomic_DNA"/>
</dbReference>
<dbReference type="AlphaFoldDB" id="A0A1S7S9Q3"/>
<proteinExistence type="predicted"/>
<evidence type="ECO:0008006" key="4">
    <source>
        <dbReference type="Google" id="ProtNLM"/>
    </source>
</evidence>
<dbReference type="Proteomes" id="UP000191988">
    <property type="component" value="Unassembled WGS sequence"/>
</dbReference>
<keyword evidence="1" id="KW-0472">Membrane</keyword>